<reference evidence="5 6" key="1">
    <citation type="submission" date="2009-02" db="EMBL/GenBank/DDBJ databases">
        <title>Annotation of Streptomyces hygroscopicus strain ATCC 53653.</title>
        <authorList>
            <consortium name="The Broad Institute Genome Sequencing Platform"/>
            <consortium name="Broad Institute Microbial Sequencing Center"/>
            <person name="Fischbach M."/>
            <person name="Godfrey P."/>
            <person name="Ward D."/>
            <person name="Young S."/>
            <person name="Zeng Q."/>
            <person name="Koehrsen M."/>
            <person name="Alvarado L."/>
            <person name="Berlin A.M."/>
            <person name="Bochicchio J."/>
            <person name="Borenstein D."/>
            <person name="Chapman S.B."/>
            <person name="Chen Z."/>
            <person name="Engels R."/>
            <person name="Freedman E."/>
            <person name="Gellesch M."/>
            <person name="Goldberg J."/>
            <person name="Griggs A."/>
            <person name="Gujja S."/>
            <person name="Heilman E.R."/>
            <person name="Heiman D.I."/>
            <person name="Hepburn T.A."/>
            <person name="Howarth C."/>
            <person name="Jen D."/>
            <person name="Larson L."/>
            <person name="Lewis B."/>
            <person name="Mehta T."/>
            <person name="Park D."/>
            <person name="Pearson M."/>
            <person name="Richards J."/>
            <person name="Roberts A."/>
            <person name="Saif S."/>
            <person name="Shea T.D."/>
            <person name="Shenoy N."/>
            <person name="Sisk P."/>
            <person name="Stolte C."/>
            <person name="Sykes S.N."/>
            <person name="Thomson T."/>
            <person name="Walk T."/>
            <person name="White J."/>
            <person name="Yandava C."/>
            <person name="Straight P."/>
            <person name="Clardy J."/>
            <person name="Hung D."/>
            <person name="Kolter R."/>
            <person name="Mekalanos J."/>
            <person name="Walker S."/>
            <person name="Walsh C.T."/>
            <person name="Wieland-Brown L.C."/>
            <person name="Haas B."/>
            <person name="Nusbaum C."/>
            <person name="Birren B."/>
        </authorList>
    </citation>
    <scope>NUCLEOTIDE SEQUENCE [LARGE SCALE GENOMIC DNA]</scope>
    <source>
        <strain evidence="5 6">ATCC 53653</strain>
    </source>
</reference>
<dbReference type="InterPro" id="IPR028978">
    <property type="entry name" value="Chorismate_lyase_/UTRA_dom_sf"/>
</dbReference>
<dbReference type="PROSITE" id="PS50949">
    <property type="entry name" value="HTH_GNTR"/>
    <property type="match status" value="1"/>
</dbReference>
<dbReference type="InterPro" id="IPR011663">
    <property type="entry name" value="UTRA"/>
</dbReference>
<dbReference type="SMART" id="SM00345">
    <property type="entry name" value="HTH_GNTR"/>
    <property type="match status" value="1"/>
</dbReference>
<keyword evidence="2" id="KW-0238">DNA-binding</keyword>
<organism evidence="5 6">
    <name type="scientific">Streptomyces himastatinicus ATCC 53653</name>
    <dbReference type="NCBI Taxonomy" id="457427"/>
    <lineage>
        <taxon>Bacteria</taxon>
        <taxon>Bacillati</taxon>
        <taxon>Actinomycetota</taxon>
        <taxon>Actinomycetes</taxon>
        <taxon>Kitasatosporales</taxon>
        <taxon>Streptomycetaceae</taxon>
        <taxon>Streptomyces</taxon>
        <taxon>Streptomyces violaceusniger group</taxon>
    </lineage>
</organism>
<dbReference type="SMART" id="SM00866">
    <property type="entry name" value="UTRA"/>
    <property type="match status" value="1"/>
</dbReference>
<dbReference type="STRING" id="457427.SSOG_00632"/>
<evidence type="ECO:0000313" key="6">
    <source>
        <dbReference type="Proteomes" id="UP000003963"/>
    </source>
</evidence>
<dbReference type="GO" id="GO:0003677">
    <property type="term" value="F:DNA binding"/>
    <property type="evidence" value="ECO:0007669"/>
    <property type="project" value="UniProtKB-KW"/>
</dbReference>
<protein>
    <submittedName>
        <fullName evidence="5">GntR family transcriptional regulator</fullName>
    </submittedName>
</protein>
<dbReference type="GO" id="GO:0045892">
    <property type="term" value="P:negative regulation of DNA-templated transcription"/>
    <property type="evidence" value="ECO:0007669"/>
    <property type="project" value="TreeGrafter"/>
</dbReference>
<dbReference type="PANTHER" id="PTHR44846:SF1">
    <property type="entry name" value="MANNOSYL-D-GLYCERATE TRANSPORT_METABOLISM SYSTEM REPRESSOR MNGR-RELATED"/>
    <property type="match status" value="1"/>
</dbReference>
<sequence length="270" mass="29091">MSFPMGATEMLASERVDRSSPVPAWAQVAQILRRQMDTGVLGDGERLPSEQELATGFDVSRITIRQALSNLAAEGYVERRQGVGTFASPRSSVVQHDLTLSARWSDRLRAEGHDALSRQLGAAVHESLPADLARRFPDAAGTGELVYLRRLQIVDAVPIGLTESWVPAGLAPGLSKEPLMDGSLSLTLGERYGIHPAQVDNSVESTHAAPAEAQLLGVPADTPLFVVVALSRRENGDVIDVSRTSWVGGRVRFRFIYHAEQGAPAEPAQP</sequence>
<dbReference type="Pfam" id="PF00392">
    <property type="entry name" value="GntR"/>
    <property type="match status" value="1"/>
</dbReference>
<evidence type="ECO:0000259" key="4">
    <source>
        <dbReference type="PROSITE" id="PS50949"/>
    </source>
</evidence>
<evidence type="ECO:0000256" key="2">
    <source>
        <dbReference type="ARBA" id="ARBA00023125"/>
    </source>
</evidence>
<dbReference type="Pfam" id="PF07702">
    <property type="entry name" value="UTRA"/>
    <property type="match status" value="1"/>
</dbReference>
<dbReference type="GO" id="GO:0003700">
    <property type="term" value="F:DNA-binding transcription factor activity"/>
    <property type="evidence" value="ECO:0007669"/>
    <property type="project" value="InterPro"/>
</dbReference>
<evidence type="ECO:0000256" key="1">
    <source>
        <dbReference type="ARBA" id="ARBA00023015"/>
    </source>
</evidence>
<evidence type="ECO:0000313" key="5">
    <source>
        <dbReference type="EMBL" id="EFL20920.1"/>
    </source>
</evidence>
<dbReference type="EMBL" id="GG657754">
    <property type="protein sequence ID" value="EFL20920.1"/>
    <property type="molecule type" value="Genomic_DNA"/>
</dbReference>
<dbReference type="FunFam" id="1.10.10.10:FF:000079">
    <property type="entry name" value="GntR family transcriptional regulator"/>
    <property type="match status" value="1"/>
</dbReference>
<keyword evidence="6" id="KW-1185">Reference proteome</keyword>
<name>D9WCH3_9ACTN</name>
<dbReference type="AlphaFoldDB" id="D9WCH3"/>
<keyword evidence="3" id="KW-0804">Transcription</keyword>
<dbReference type="PRINTS" id="PR00035">
    <property type="entry name" value="HTHGNTR"/>
</dbReference>
<dbReference type="InterPro" id="IPR000524">
    <property type="entry name" value="Tscrpt_reg_HTH_GntR"/>
</dbReference>
<dbReference type="Gene3D" id="1.10.10.10">
    <property type="entry name" value="Winged helix-like DNA-binding domain superfamily/Winged helix DNA-binding domain"/>
    <property type="match status" value="1"/>
</dbReference>
<proteinExistence type="predicted"/>
<gene>
    <name evidence="5" type="ORF">SSOG_00632</name>
</gene>
<dbReference type="PANTHER" id="PTHR44846">
    <property type="entry name" value="MANNOSYL-D-GLYCERATE TRANSPORT/METABOLISM SYSTEM REPRESSOR MNGR-RELATED"/>
    <property type="match status" value="1"/>
</dbReference>
<dbReference type="Gene3D" id="3.40.1410.10">
    <property type="entry name" value="Chorismate lyase-like"/>
    <property type="match status" value="1"/>
</dbReference>
<dbReference type="SUPFAM" id="SSF46785">
    <property type="entry name" value="Winged helix' DNA-binding domain"/>
    <property type="match status" value="1"/>
</dbReference>
<dbReference type="HOGENOM" id="CLU_063236_8_2_11"/>
<feature type="domain" description="HTH gntR-type" evidence="4">
    <location>
        <begin position="22"/>
        <end position="90"/>
    </location>
</feature>
<evidence type="ECO:0000256" key="3">
    <source>
        <dbReference type="ARBA" id="ARBA00023163"/>
    </source>
</evidence>
<dbReference type="CDD" id="cd07377">
    <property type="entry name" value="WHTH_GntR"/>
    <property type="match status" value="1"/>
</dbReference>
<dbReference type="InterPro" id="IPR050679">
    <property type="entry name" value="Bact_HTH_transcr_reg"/>
</dbReference>
<dbReference type="Proteomes" id="UP000003963">
    <property type="component" value="Unassembled WGS sequence"/>
</dbReference>
<dbReference type="InterPro" id="IPR036390">
    <property type="entry name" value="WH_DNA-bd_sf"/>
</dbReference>
<dbReference type="InterPro" id="IPR036388">
    <property type="entry name" value="WH-like_DNA-bd_sf"/>
</dbReference>
<accession>D9WCH3</accession>
<dbReference type="SUPFAM" id="SSF64288">
    <property type="entry name" value="Chorismate lyase-like"/>
    <property type="match status" value="1"/>
</dbReference>
<keyword evidence="1" id="KW-0805">Transcription regulation</keyword>